<dbReference type="STRING" id="67801.A0A1B0BVY2"/>
<organism evidence="12 13">
    <name type="scientific">Glossina palpalis gambiensis</name>
    <dbReference type="NCBI Taxonomy" id="67801"/>
    <lineage>
        <taxon>Eukaryota</taxon>
        <taxon>Metazoa</taxon>
        <taxon>Ecdysozoa</taxon>
        <taxon>Arthropoda</taxon>
        <taxon>Hexapoda</taxon>
        <taxon>Insecta</taxon>
        <taxon>Pterygota</taxon>
        <taxon>Neoptera</taxon>
        <taxon>Endopterygota</taxon>
        <taxon>Diptera</taxon>
        <taxon>Brachycera</taxon>
        <taxon>Muscomorpha</taxon>
        <taxon>Hippoboscoidea</taxon>
        <taxon>Glossinidae</taxon>
        <taxon>Glossina</taxon>
    </lineage>
</organism>
<evidence type="ECO:0000256" key="2">
    <source>
        <dbReference type="ARBA" id="ARBA00010663"/>
    </source>
</evidence>
<comment type="similarity">
    <text evidence="2">Belongs to the G-protein coupled receptor 1 family.</text>
</comment>
<dbReference type="GO" id="GO:0007268">
    <property type="term" value="P:chemical synaptic transmission"/>
    <property type="evidence" value="ECO:0007669"/>
    <property type="project" value="TreeGrafter"/>
</dbReference>
<feature type="transmembrane region" description="Helical" evidence="10">
    <location>
        <begin position="62"/>
        <end position="82"/>
    </location>
</feature>
<comment type="subcellular location">
    <subcellularLocation>
        <location evidence="1">Cell membrane</location>
        <topology evidence="1">Multi-pass membrane protein</topology>
    </subcellularLocation>
</comment>
<dbReference type="PROSITE" id="PS50262">
    <property type="entry name" value="G_PROTEIN_RECEP_F1_2"/>
    <property type="match status" value="1"/>
</dbReference>
<dbReference type="SUPFAM" id="SSF81321">
    <property type="entry name" value="Family A G protein-coupled receptor-like"/>
    <property type="match status" value="1"/>
</dbReference>
<dbReference type="GO" id="GO:0007187">
    <property type="term" value="P:G protein-coupled receptor signaling pathway, coupled to cyclic nucleotide second messenger"/>
    <property type="evidence" value="ECO:0007669"/>
    <property type="project" value="TreeGrafter"/>
</dbReference>
<evidence type="ECO:0000259" key="11">
    <source>
        <dbReference type="PROSITE" id="PS50262"/>
    </source>
</evidence>
<dbReference type="PANTHER" id="PTHR24247">
    <property type="entry name" value="5-HYDROXYTRYPTAMINE RECEPTOR"/>
    <property type="match status" value="1"/>
</dbReference>
<dbReference type="InterPro" id="IPR017452">
    <property type="entry name" value="GPCR_Rhodpsn_7TM"/>
</dbReference>
<dbReference type="VEuPathDB" id="VectorBase:GPPI042214"/>
<feature type="transmembrane region" description="Helical" evidence="10">
    <location>
        <begin position="102"/>
        <end position="123"/>
    </location>
</feature>
<dbReference type="GO" id="GO:0045202">
    <property type="term" value="C:synapse"/>
    <property type="evidence" value="ECO:0007669"/>
    <property type="project" value="GOC"/>
</dbReference>
<dbReference type="EMBL" id="JXJN01021522">
    <property type="status" value="NOT_ANNOTATED_CDS"/>
    <property type="molecule type" value="Genomic_DNA"/>
</dbReference>
<feature type="domain" description="G-protein coupled receptors family 1 profile" evidence="11">
    <location>
        <begin position="1"/>
        <end position="173"/>
    </location>
</feature>
<accession>A0A1B0BVY2</accession>
<evidence type="ECO:0000256" key="1">
    <source>
        <dbReference type="ARBA" id="ARBA00004651"/>
    </source>
</evidence>
<keyword evidence="5 10" id="KW-1133">Transmembrane helix</keyword>
<proteinExistence type="inferred from homology"/>
<keyword evidence="3" id="KW-1003">Cell membrane</keyword>
<feature type="transmembrane region" description="Helical" evidence="10">
    <location>
        <begin position="16"/>
        <end position="41"/>
    </location>
</feature>
<dbReference type="EnsemblMetazoa" id="GPPI042214-RA">
    <property type="protein sequence ID" value="GPPI042214-PA"/>
    <property type="gene ID" value="GPPI042214"/>
</dbReference>
<dbReference type="Proteomes" id="UP000092460">
    <property type="component" value="Unassembled WGS sequence"/>
</dbReference>
<dbReference type="GO" id="GO:0030425">
    <property type="term" value="C:dendrite"/>
    <property type="evidence" value="ECO:0007669"/>
    <property type="project" value="TreeGrafter"/>
</dbReference>
<evidence type="ECO:0000313" key="12">
    <source>
        <dbReference type="EnsemblMetazoa" id="GPPI042214-PA"/>
    </source>
</evidence>
<sequence>MIRSGYWPLGLTWCNIYVTCDVLACSSSILHMCFISLGRYLGIRNPLGSRHRSTKRLAGMKIAIVWLMAMIVSSSITVLGLVNEKNIMPQVNVCVINNRAFFVFGSLVAFYAPMVMMVITYALTIPLLRKKARFAAENLENDLFRRVGERVQMEALARTQEFASAFDRSERYC</sequence>
<keyword evidence="6" id="KW-0297">G-protein coupled receptor</keyword>
<dbReference type="PRINTS" id="PR00237">
    <property type="entry name" value="GPCRRHODOPSN"/>
</dbReference>
<keyword evidence="9" id="KW-0807">Transducer</keyword>
<keyword evidence="7 10" id="KW-0472">Membrane</keyword>
<evidence type="ECO:0000256" key="5">
    <source>
        <dbReference type="ARBA" id="ARBA00022989"/>
    </source>
</evidence>
<dbReference type="GO" id="GO:0007210">
    <property type="term" value="P:serotonin receptor signaling pathway"/>
    <property type="evidence" value="ECO:0007669"/>
    <property type="project" value="TreeGrafter"/>
</dbReference>
<dbReference type="GO" id="GO:0004993">
    <property type="term" value="F:G protein-coupled serotonin receptor activity"/>
    <property type="evidence" value="ECO:0007669"/>
    <property type="project" value="TreeGrafter"/>
</dbReference>
<dbReference type="Gene3D" id="1.20.1070.10">
    <property type="entry name" value="Rhodopsin 7-helix transmembrane proteins"/>
    <property type="match status" value="1"/>
</dbReference>
<protein>
    <recommendedName>
        <fullName evidence="11">G-protein coupled receptors family 1 profile domain-containing protein</fullName>
    </recommendedName>
</protein>
<dbReference type="PANTHER" id="PTHR24247:SF228">
    <property type="entry name" value="5-HYDROXYTRYPTAMINE (SEROTONIN) RECEPTOR 2A, ISOFORM B"/>
    <property type="match status" value="1"/>
</dbReference>
<dbReference type="GO" id="GO:0030594">
    <property type="term" value="F:neurotransmitter receptor activity"/>
    <property type="evidence" value="ECO:0007669"/>
    <property type="project" value="TreeGrafter"/>
</dbReference>
<evidence type="ECO:0000256" key="9">
    <source>
        <dbReference type="ARBA" id="ARBA00023224"/>
    </source>
</evidence>
<reference evidence="12" key="2">
    <citation type="submission" date="2020-05" db="UniProtKB">
        <authorList>
            <consortium name="EnsemblMetazoa"/>
        </authorList>
    </citation>
    <scope>IDENTIFICATION</scope>
    <source>
        <strain evidence="12">IAEA</strain>
    </source>
</reference>
<keyword evidence="4 10" id="KW-0812">Transmembrane</keyword>
<keyword evidence="8" id="KW-0675">Receptor</keyword>
<keyword evidence="13" id="KW-1185">Reference proteome</keyword>
<reference evidence="13" key="1">
    <citation type="submission" date="2015-01" db="EMBL/GenBank/DDBJ databases">
        <authorList>
            <person name="Aksoy S."/>
            <person name="Warren W."/>
            <person name="Wilson R.K."/>
        </authorList>
    </citation>
    <scope>NUCLEOTIDE SEQUENCE [LARGE SCALE GENOMIC DNA]</scope>
    <source>
        <strain evidence="13">IAEA</strain>
    </source>
</reference>
<evidence type="ECO:0000313" key="13">
    <source>
        <dbReference type="Proteomes" id="UP000092460"/>
    </source>
</evidence>
<evidence type="ECO:0000256" key="4">
    <source>
        <dbReference type="ARBA" id="ARBA00022692"/>
    </source>
</evidence>
<dbReference type="GO" id="GO:0005886">
    <property type="term" value="C:plasma membrane"/>
    <property type="evidence" value="ECO:0007669"/>
    <property type="project" value="UniProtKB-SubCell"/>
</dbReference>
<dbReference type="InterPro" id="IPR000276">
    <property type="entry name" value="GPCR_Rhodpsn"/>
</dbReference>
<evidence type="ECO:0000256" key="8">
    <source>
        <dbReference type="ARBA" id="ARBA00023170"/>
    </source>
</evidence>
<dbReference type="Pfam" id="PF00001">
    <property type="entry name" value="7tm_1"/>
    <property type="match status" value="1"/>
</dbReference>
<evidence type="ECO:0000256" key="6">
    <source>
        <dbReference type="ARBA" id="ARBA00023040"/>
    </source>
</evidence>
<dbReference type="AlphaFoldDB" id="A0A1B0BVY2"/>
<evidence type="ECO:0000256" key="10">
    <source>
        <dbReference type="SAM" id="Phobius"/>
    </source>
</evidence>
<evidence type="ECO:0000256" key="3">
    <source>
        <dbReference type="ARBA" id="ARBA00022475"/>
    </source>
</evidence>
<name>A0A1B0BVY2_9MUSC</name>
<evidence type="ECO:0000256" key="7">
    <source>
        <dbReference type="ARBA" id="ARBA00023136"/>
    </source>
</evidence>
<dbReference type="GO" id="GO:0051378">
    <property type="term" value="F:serotonin binding"/>
    <property type="evidence" value="ECO:0007669"/>
    <property type="project" value="TreeGrafter"/>
</dbReference>